<feature type="compositionally biased region" description="Basic and acidic residues" evidence="1">
    <location>
        <begin position="136"/>
        <end position="151"/>
    </location>
</feature>
<evidence type="ECO:0000313" key="3">
    <source>
        <dbReference type="Proteomes" id="UP001433268"/>
    </source>
</evidence>
<reference evidence="2 3" key="1">
    <citation type="submission" date="2023-01" db="EMBL/GenBank/DDBJ databases">
        <title>Analysis of 21 Apiospora genomes using comparative genomics revels a genus with tremendous synthesis potential of carbohydrate active enzymes and secondary metabolites.</title>
        <authorList>
            <person name="Sorensen T."/>
        </authorList>
    </citation>
    <scope>NUCLEOTIDE SEQUENCE [LARGE SCALE GENOMIC DNA]</scope>
    <source>
        <strain evidence="2 3">CBS 114990</strain>
    </source>
</reference>
<dbReference type="Proteomes" id="UP001433268">
    <property type="component" value="Unassembled WGS sequence"/>
</dbReference>
<dbReference type="GeneID" id="92043162"/>
<feature type="region of interest" description="Disordered" evidence="1">
    <location>
        <begin position="85"/>
        <end position="167"/>
    </location>
</feature>
<evidence type="ECO:0000313" key="2">
    <source>
        <dbReference type="EMBL" id="KAK8084516.1"/>
    </source>
</evidence>
<proteinExistence type="predicted"/>
<organism evidence="2 3">
    <name type="scientific">Apiospora hydei</name>
    <dbReference type="NCBI Taxonomy" id="1337664"/>
    <lineage>
        <taxon>Eukaryota</taxon>
        <taxon>Fungi</taxon>
        <taxon>Dikarya</taxon>
        <taxon>Ascomycota</taxon>
        <taxon>Pezizomycotina</taxon>
        <taxon>Sordariomycetes</taxon>
        <taxon>Xylariomycetidae</taxon>
        <taxon>Amphisphaeriales</taxon>
        <taxon>Apiosporaceae</taxon>
        <taxon>Apiospora</taxon>
    </lineage>
</organism>
<dbReference type="RefSeq" id="XP_066669025.1">
    <property type="nucleotide sequence ID" value="XM_066810102.1"/>
</dbReference>
<accession>A0ABR1WQ02</accession>
<name>A0ABR1WQ02_9PEZI</name>
<sequence length="385" mass="42191">MLNSLSQMILGMCYQIIELYSACRCLYYQHAVDKCASYGRPGHSVTRKTILVGYACAVHSAQSYGGSTAGYPAVTRPTLKQAVREIQRSERTIPPEETLAKGCGEKRSSPPSTRIDVGPESRDSSGAGFAGRASGKKTEATEKKAGHHDPGVSHQKKPGSAKAHANEAHAKLTLPLQEPFAEAKQDVGASEPYLEVLDDDGSSILSSLSGQQAESSETSLSASGSLSAVEFLTGGLIYDGILQYLWPQLFLRATSLEHAHHCITRFLFRFGLDLQNLAHNPSSLDVPDKFSSLKFRAGQFVEKRRRVVAKEICETFWLPDSHFEVLGQPPTAADILPYKTAEDDEDGSGQPELERLDVLKDFVFNTEPFFCFRQNFSPYPVIAGW</sequence>
<protein>
    <submittedName>
        <fullName evidence="2">Uncharacterized protein</fullName>
    </submittedName>
</protein>
<dbReference type="EMBL" id="JAQQWN010000005">
    <property type="protein sequence ID" value="KAK8084516.1"/>
    <property type="molecule type" value="Genomic_DNA"/>
</dbReference>
<feature type="compositionally biased region" description="Low complexity" evidence="1">
    <location>
        <begin position="124"/>
        <end position="133"/>
    </location>
</feature>
<evidence type="ECO:0000256" key="1">
    <source>
        <dbReference type="SAM" id="MobiDB-lite"/>
    </source>
</evidence>
<feature type="compositionally biased region" description="Basic and acidic residues" evidence="1">
    <location>
        <begin position="85"/>
        <end position="94"/>
    </location>
</feature>
<keyword evidence="3" id="KW-1185">Reference proteome</keyword>
<comment type="caution">
    <text evidence="2">The sequence shown here is derived from an EMBL/GenBank/DDBJ whole genome shotgun (WGS) entry which is preliminary data.</text>
</comment>
<gene>
    <name evidence="2" type="ORF">PG997_005787</name>
</gene>